<dbReference type="SUPFAM" id="SSF57850">
    <property type="entry name" value="RING/U-box"/>
    <property type="match status" value="1"/>
</dbReference>
<dbReference type="GO" id="GO:0006511">
    <property type="term" value="P:ubiquitin-dependent protein catabolic process"/>
    <property type="evidence" value="ECO:0007669"/>
    <property type="project" value="UniProtKB-UniRule"/>
</dbReference>
<keyword evidence="10" id="KW-1185">Reference proteome</keyword>
<comment type="catalytic activity">
    <reaction evidence="1 6">
        <text>S-ubiquitinyl-[E2 ubiquitin-conjugating enzyme]-L-cysteine + [acceptor protein]-L-lysine = [E2 ubiquitin-conjugating enzyme]-L-cysteine + N(6)-ubiquitinyl-[acceptor protein]-L-lysine.</text>
        <dbReference type="EC" id="2.3.2.27"/>
    </reaction>
</comment>
<comment type="subcellular location">
    <subcellularLocation>
        <location evidence="6">Endoplasmic reticulum membrane</location>
        <topology evidence="6">Single-pass type IV membrane protein</topology>
    </subcellularLocation>
</comment>
<comment type="pathway">
    <text evidence="2 6">Protein modification; protein ubiquitination.</text>
</comment>
<evidence type="ECO:0000256" key="4">
    <source>
        <dbReference type="ARBA" id="ARBA00022786"/>
    </source>
</evidence>
<sequence>MEMATPSTAGDGGQTGGFECNICFGLAQDPVITRCGHLHCWPCLYEWLQFHSQSHECPVCKAVIKEEELIPLYGRGNTTLIHQGLIPRRPAGQRPATAPPPPPNGGGLLRRRSGFGVPTVLSVQFREIGGGGGYGSFGEGGGNGESGVVEEGNLDDNMKKILFLILAFVVFDFLII</sequence>
<evidence type="ECO:0000256" key="2">
    <source>
        <dbReference type="ARBA" id="ARBA00004906"/>
    </source>
</evidence>
<evidence type="ECO:0000256" key="7">
    <source>
        <dbReference type="SAM" id="MobiDB-lite"/>
    </source>
</evidence>
<evidence type="ECO:0000256" key="1">
    <source>
        <dbReference type="ARBA" id="ARBA00000900"/>
    </source>
</evidence>
<comment type="caution">
    <text evidence="9">The sequence shown here is derived from an EMBL/GenBank/DDBJ whole genome shotgun (WGS) entry which is preliminary data.</text>
</comment>
<evidence type="ECO:0000256" key="6">
    <source>
        <dbReference type="RuleBase" id="RU369090"/>
    </source>
</evidence>
<accession>A0AAD4J544</accession>
<keyword evidence="6" id="KW-0256">Endoplasmic reticulum</keyword>
<organism evidence="9 10">
    <name type="scientific">Perilla frutescens var. hirtella</name>
    <name type="common">Perilla citriodora</name>
    <name type="synonym">Perilla setoyensis</name>
    <dbReference type="NCBI Taxonomy" id="608512"/>
    <lineage>
        <taxon>Eukaryota</taxon>
        <taxon>Viridiplantae</taxon>
        <taxon>Streptophyta</taxon>
        <taxon>Embryophyta</taxon>
        <taxon>Tracheophyta</taxon>
        <taxon>Spermatophyta</taxon>
        <taxon>Magnoliopsida</taxon>
        <taxon>eudicotyledons</taxon>
        <taxon>Gunneridae</taxon>
        <taxon>Pentapetalae</taxon>
        <taxon>asterids</taxon>
        <taxon>lamiids</taxon>
        <taxon>Lamiales</taxon>
        <taxon>Lamiaceae</taxon>
        <taxon>Nepetoideae</taxon>
        <taxon>Elsholtzieae</taxon>
        <taxon>Perilla</taxon>
    </lineage>
</organism>
<gene>
    <name evidence="9" type="ORF">C2S53_013028</name>
</gene>
<evidence type="ECO:0000256" key="3">
    <source>
        <dbReference type="ARBA" id="ARBA00022679"/>
    </source>
</evidence>
<comment type="function">
    <text evidence="6">E3 ubiquitin-protein ligase.</text>
</comment>
<name>A0AAD4J544_PERFH</name>
<comment type="domain">
    <text evidence="6">The RING-type zinc finger domain is responsible for E3 ligase activity.</text>
</comment>
<evidence type="ECO:0000259" key="8">
    <source>
        <dbReference type="PROSITE" id="PS50089"/>
    </source>
</evidence>
<dbReference type="AlphaFoldDB" id="A0AAD4J544"/>
<evidence type="ECO:0000256" key="5">
    <source>
        <dbReference type="PROSITE-ProRule" id="PRU00175"/>
    </source>
</evidence>
<feature type="domain" description="RING-type" evidence="8">
    <location>
        <begin position="20"/>
        <end position="61"/>
    </location>
</feature>
<evidence type="ECO:0000313" key="9">
    <source>
        <dbReference type="EMBL" id="KAH6826830.1"/>
    </source>
</evidence>
<dbReference type="GO" id="GO:0005789">
    <property type="term" value="C:endoplasmic reticulum membrane"/>
    <property type="evidence" value="ECO:0007669"/>
    <property type="project" value="UniProtKB-SubCell"/>
</dbReference>
<dbReference type="Gene3D" id="3.30.40.10">
    <property type="entry name" value="Zinc/RING finger domain, C3HC4 (zinc finger)"/>
    <property type="match status" value="1"/>
</dbReference>
<keyword evidence="5 6" id="KW-0863">Zinc-finger</keyword>
<dbReference type="EC" id="2.3.2.27" evidence="6"/>
<evidence type="ECO:0000313" key="10">
    <source>
        <dbReference type="Proteomes" id="UP001190926"/>
    </source>
</evidence>
<dbReference type="EMBL" id="SDAM02000159">
    <property type="protein sequence ID" value="KAH6826830.1"/>
    <property type="molecule type" value="Genomic_DNA"/>
</dbReference>
<dbReference type="PROSITE" id="PS50089">
    <property type="entry name" value="ZF_RING_2"/>
    <property type="match status" value="1"/>
</dbReference>
<keyword evidence="6" id="KW-0862">Zinc</keyword>
<feature type="region of interest" description="Disordered" evidence="7">
    <location>
        <begin position="89"/>
        <end position="109"/>
    </location>
</feature>
<reference evidence="9 10" key="1">
    <citation type="journal article" date="2021" name="Nat. Commun.">
        <title>Incipient diploidization of the medicinal plant Perilla within 10,000 years.</title>
        <authorList>
            <person name="Zhang Y."/>
            <person name="Shen Q."/>
            <person name="Leng L."/>
            <person name="Zhang D."/>
            <person name="Chen S."/>
            <person name="Shi Y."/>
            <person name="Ning Z."/>
            <person name="Chen S."/>
        </authorList>
    </citation>
    <scope>NUCLEOTIDE SEQUENCE [LARGE SCALE GENOMIC DNA]</scope>
    <source>
        <strain evidence="10">cv. PC099</strain>
    </source>
</reference>
<keyword evidence="3 6" id="KW-0808">Transferase</keyword>
<dbReference type="InterPro" id="IPR045103">
    <property type="entry name" value="RNF5/RNF185-like"/>
</dbReference>
<dbReference type="SMART" id="SM00184">
    <property type="entry name" value="RING"/>
    <property type="match status" value="1"/>
</dbReference>
<keyword evidence="6" id="KW-0479">Metal-binding</keyword>
<dbReference type="GO" id="GO:0008270">
    <property type="term" value="F:zinc ion binding"/>
    <property type="evidence" value="ECO:0007669"/>
    <property type="project" value="UniProtKB-KW"/>
</dbReference>
<protein>
    <recommendedName>
        <fullName evidence="6">E3 ubiquitin-protein ligase RMA</fullName>
        <ecNumber evidence="6">2.3.2.27</ecNumber>
    </recommendedName>
    <alternativeName>
        <fullName evidence="6">Protein RING membrane-anchor</fullName>
    </alternativeName>
    <alternativeName>
        <fullName evidence="6">RING-type E3 ubiquitin transferase RMA</fullName>
    </alternativeName>
</protein>
<keyword evidence="4 6" id="KW-0833">Ubl conjugation pathway</keyword>
<dbReference type="GO" id="GO:0061630">
    <property type="term" value="F:ubiquitin protein ligase activity"/>
    <property type="evidence" value="ECO:0007669"/>
    <property type="project" value="UniProtKB-UniRule"/>
</dbReference>
<dbReference type="PANTHER" id="PTHR12313">
    <property type="entry name" value="E3 UBIQUITIN-PROTEIN LIGASE RNF5-RELATED"/>
    <property type="match status" value="1"/>
</dbReference>
<dbReference type="InterPro" id="IPR013083">
    <property type="entry name" value="Znf_RING/FYVE/PHD"/>
</dbReference>
<dbReference type="Pfam" id="PF13923">
    <property type="entry name" value="zf-C3HC4_2"/>
    <property type="match status" value="1"/>
</dbReference>
<proteinExistence type="predicted"/>
<dbReference type="InterPro" id="IPR001841">
    <property type="entry name" value="Znf_RING"/>
</dbReference>
<dbReference type="Proteomes" id="UP001190926">
    <property type="component" value="Unassembled WGS sequence"/>
</dbReference>